<accession>N6SZ81</accession>
<dbReference type="EnsemblMetazoa" id="XM_019915907.1">
    <property type="protein sequence ID" value="XP_019771466.1"/>
    <property type="gene ID" value="LOC109545305"/>
</dbReference>
<feature type="non-terminal residue" evidence="12">
    <location>
        <position position="1"/>
    </location>
</feature>
<evidence type="ECO:0000256" key="4">
    <source>
        <dbReference type="ARBA" id="ARBA00022801"/>
    </source>
</evidence>
<keyword evidence="5" id="KW-0136">Cellulose degradation</keyword>
<dbReference type="PANTHER" id="PTHR39730:SF1">
    <property type="entry name" value="ENDOGLUCANASE 1"/>
    <property type="match status" value="1"/>
</dbReference>
<evidence type="ECO:0000256" key="8">
    <source>
        <dbReference type="ARBA" id="ARBA00023326"/>
    </source>
</evidence>
<dbReference type="HOGENOM" id="CLU_045022_2_0_1"/>
<dbReference type="OrthoDB" id="10035502at2759"/>
<dbReference type="GO" id="GO:0008810">
    <property type="term" value="F:cellulase activity"/>
    <property type="evidence" value="ECO:0007669"/>
    <property type="project" value="UniProtKB-EC"/>
</dbReference>
<keyword evidence="8" id="KW-0624">Polysaccharide degradation</keyword>
<evidence type="ECO:0000256" key="7">
    <source>
        <dbReference type="ARBA" id="ARBA00023295"/>
    </source>
</evidence>
<evidence type="ECO:0000256" key="10">
    <source>
        <dbReference type="SAM" id="SignalP"/>
    </source>
</evidence>
<keyword evidence="10" id="KW-0732">Signal</keyword>
<evidence type="ECO:0000313" key="14">
    <source>
        <dbReference type="EnsemblMetazoa" id="XP_019771466.1"/>
    </source>
</evidence>
<dbReference type="EMBL" id="KB741291">
    <property type="protein sequence ID" value="ENN70548.1"/>
    <property type="molecule type" value="Genomic_DNA"/>
</dbReference>
<evidence type="ECO:0000256" key="6">
    <source>
        <dbReference type="ARBA" id="ARBA00023277"/>
    </source>
</evidence>
<dbReference type="SUPFAM" id="SSF50685">
    <property type="entry name" value="Barwin-like endoglucanases"/>
    <property type="match status" value="1"/>
</dbReference>
<dbReference type="Proteomes" id="UP000019118">
    <property type="component" value="Unassembled WGS sequence"/>
</dbReference>
<evidence type="ECO:0000256" key="2">
    <source>
        <dbReference type="ARBA" id="ARBA00007793"/>
    </source>
</evidence>
<dbReference type="AlphaFoldDB" id="N6SZ81"/>
<dbReference type="Proteomes" id="UP000030742">
    <property type="component" value="Unassembled WGS sequence"/>
</dbReference>
<protein>
    <recommendedName>
        <fullName evidence="3 9">Cellulase</fullName>
        <ecNumber evidence="3 9">3.2.1.4</ecNumber>
    </recommendedName>
</protein>
<evidence type="ECO:0000256" key="9">
    <source>
        <dbReference type="PROSITE-ProRule" id="PRU10069"/>
    </source>
</evidence>
<dbReference type="InterPro" id="IPR036908">
    <property type="entry name" value="RlpA-like_sf"/>
</dbReference>
<comment type="catalytic activity">
    <reaction evidence="1 9">
        <text>Endohydrolysis of (1-&gt;4)-beta-D-glucosidic linkages in cellulose, lichenin and cereal beta-D-glucans.</text>
        <dbReference type="EC" id="3.2.1.4"/>
    </reaction>
</comment>
<evidence type="ECO:0000259" key="11">
    <source>
        <dbReference type="PROSITE" id="PS01140"/>
    </source>
</evidence>
<evidence type="ECO:0000313" key="15">
    <source>
        <dbReference type="Proteomes" id="UP000019118"/>
    </source>
</evidence>
<feature type="domain" description="Glycosyl hydrolases family 45 active site" evidence="11">
    <location>
        <begin position="35"/>
        <end position="46"/>
    </location>
</feature>
<feature type="signal peptide" evidence="10">
    <location>
        <begin position="1"/>
        <end position="18"/>
    </location>
</feature>
<evidence type="ECO:0000313" key="12">
    <source>
        <dbReference type="EMBL" id="ENN70548.1"/>
    </source>
</evidence>
<feature type="active site" description="Nucleophile" evidence="9">
    <location>
        <position position="40"/>
    </location>
</feature>
<dbReference type="KEGG" id="dpa:109545305"/>
<keyword evidence="6" id="KW-0119">Carbohydrate metabolism</keyword>
<dbReference type="EMBL" id="KB631579">
    <property type="protein sequence ID" value="ERL84420.1"/>
    <property type="molecule type" value="Genomic_DNA"/>
</dbReference>
<gene>
    <name evidence="14" type="primary">109545305</name>
    <name evidence="13" type="ORF">D910_01853</name>
    <name evidence="12" type="ORF">YQE_12723</name>
</gene>
<evidence type="ECO:0000256" key="5">
    <source>
        <dbReference type="ARBA" id="ARBA00023001"/>
    </source>
</evidence>
<comment type="similarity">
    <text evidence="2">Belongs to the glycosyl hydrolase 45 (cellulase K) family.</text>
</comment>
<evidence type="ECO:0000256" key="1">
    <source>
        <dbReference type="ARBA" id="ARBA00000966"/>
    </source>
</evidence>
<dbReference type="PANTHER" id="PTHR39730">
    <property type="entry name" value="ENDOGLUCANASE 1"/>
    <property type="match status" value="1"/>
</dbReference>
<dbReference type="EC" id="3.2.1.4" evidence="3 9"/>
<dbReference type="Pfam" id="PF02015">
    <property type="entry name" value="Glyco_hydro_45"/>
    <property type="match status" value="1"/>
</dbReference>
<evidence type="ECO:0000313" key="13">
    <source>
        <dbReference type="EMBL" id="ERL84420.1"/>
    </source>
</evidence>
<dbReference type="InterPro" id="IPR052288">
    <property type="entry name" value="GH45_Enzymes"/>
</dbReference>
<organism evidence="12">
    <name type="scientific">Dendroctonus ponderosae</name>
    <name type="common">Mountain pine beetle</name>
    <dbReference type="NCBI Taxonomy" id="77166"/>
    <lineage>
        <taxon>Eukaryota</taxon>
        <taxon>Metazoa</taxon>
        <taxon>Ecdysozoa</taxon>
        <taxon>Arthropoda</taxon>
        <taxon>Hexapoda</taxon>
        <taxon>Insecta</taxon>
        <taxon>Pterygota</taxon>
        <taxon>Neoptera</taxon>
        <taxon>Endopterygota</taxon>
        <taxon>Coleoptera</taxon>
        <taxon>Polyphaga</taxon>
        <taxon>Cucujiformia</taxon>
        <taxon>Curculionidae</taxon>
        <taxon>Scolytinae</taxon>
        <taxon>Dendroctonus</taxon>
    </lineage>
</organism>
<dbReference type="InterPro" id="IPR000334">
    <property type="entry name" value="Glyco_hydro_45"/>
</dbReference>
<keyword evidence="15" id="KW-1185">Reference proteome</keyword>
<reference evidence="15 16" key="1">
    <citation type="journal article" date="2013" name="Genome Biol.">
        <title>Draft genome of the mountain pine beetle, Dendroctonus ponderosae Hopkins, a major forest pest.</title>
        <authorList>
            <person name="Keeling C.I."/>
            <person name="Yuen M.M."/>
            <person name="Liao N.Y."/>
            <person name="Docking T.R."/>
            <person name="Chan S.K."/>
            <person name="Taylor G.A."/>
            <person name="Palmquist D.L."/>
            <person name="Jackman S.D."/>
            <person name="Nguyen A."/>
            <person name="Li M."/>
            <person name="Henderson H."/>
            <person name="Janes J.K."/>
            <person name="Zhao Y."/>
            <person name="Pandoh P."/>
            <person name="Moore R."/>
            <person name="Sperling F.A."/>
            <person name="Huber D.P."/>
            <person name="Birol I."/>
            <person name="Jones S.J."/>
            <person name="Bohlmann J."/>
        </authorList>
    </citation>
    <scope>NUCLEOTIDE SEQUENCE</scope>
</reference>
<dbReference type="PROSITE" id="PS01140">
    <property type="entry name" value="GLYCOSYL_HYDROL_F45"/>
    <property type="match status" value="1"/>
</dbReference>
<feature type="chain" id="PRO_5010971640" description="Cellulase" evidence="10">
    <location>
        <begin position="19"/>
        <end position="239"/>
    </location>
</feature>
<dbReference type="Gene3D" id="2.40.40.10">
    <property type="entry name" value="RlpA-like domain"/>
    <property type="match status" value="1"/>
</dbReference>
<keyword evidence="7" id="KW-0326">Glycosidase</keyword>
<reference evidence="14" key="2">
    <citation type="submission" date="2024-08" db="UniProtKB">
        <authorList>
            <consortium name="EnsemblMetazoa"/>
        </authorList>
    </citation>
    <scope>IDENTIFICATION</scope>
</reference>
<evidence type="ECO:0000313" key="16">
    <source>
        <dbReference type="Proteomes" id="UP000030742"/>
    </source>
</evidence>
<proteinExistence type="inferred from homology"/>
<dbReference type="GO" id="GO:0030245">
    <property type="term" value="P:cellulose catabolic process"/>
    <property type="evidence" value="ECO:0007669"/>
    <property type="project" value="UniProtKB-KW"/>
</dbReference>
<keyword evidence="4" id="KW-0378">Hydrolase</keyword>
<sequence>MRSLAVIFLAYLAVLAKADPNVVPVPNGLSGSGVTTRYWDCCKPGCSWRENLGSSGATNPVRSCSADGSTTVDIETQSGCGDDTGEVAYMCSDQQPWVYNQTLSFGWVAASFAGGSEYDNCCHCLLLDLQGELAGKSMIVQITNTGSDLGQNHFDVAMPGGGAGLYSTGCTREWDAPVGGWGDPISGVSSLEECSELPSSLQPGCQWRFGWFEGVNNPDVVFTEVECPTELTSISGCVA</sequence>
<name>N6SZ81_DENPD</name>
<evidence type="ECO:0000256" key="3">
    <source>
        <dbReference type="ARBA" id="ARBA00012601"/>
    </source>
</evidence>